<gene>
    <name evidence="1" type="ORF">ALC56_10365</name>
</gene>
<dbReference type="AlphaFoldDB" id="A0A195F480"/>
<proteinExistence type="predicted"/>
<keyword evidence="2" id="KW-1185">Reference proteome</keyword>
<dbReference type="Proteomes" id="UP000078541">
    <property type="component" value="Unassembled WGS sequence"/>
</dbReference>
<sequence length="79" mass="8603">EQIVLKNSGVLKNDSWRIGSGTNAVVFQLPTLPEPFVGNNVHFEEKIAYLATAFRVATRHSVVRVHCGDAGFNAPLPTV</sequence>
<accession>A0A195F480</accession>
<dbReference type="EMBL" id="KQ981820">
    <property type="protein sequence ID" value="KYN35191.1"/>
    <property type="molecule type" value="Genomic_DNA"/>
</dbReference>
<feature type="non-terminal residue" evidence="1">
    <location>
        <position position="1"/>
    </location>
</feature>
<reference evidence="1 2" key="1">
    <citation type="submission" date="2016-03" db="EMBL/GenBank/DDBJ databases">
        <title>Trachymyrmex septentrionalis WGS genome.</title>
        <authorList>
            <person name="Nygaard S."/>
            <person name="Hu H."/>
            <person name="Boomsma J."/>
            <person name="Zhang G."/>
        </authorList>
    </citation>
    <scope>NUCLEOTIDE SEQUENCE [LARGE SCALE GENOMIC DNA]</scope>
    <source>
        <strain evidence="1">Tsep2-gDNA-1</strain>
        <tissue evidence="1">Whole body</tissue>
    </source>
</reference>
<name>A0A195F480_9HYME</name>
<protein>
    <submittedName>
        <fullName evidence="1">Uncharacterized protein</fullName>
    </submittedName>
</protein>
<evidence type="ECO:0000313" key="1">
    <source>
        <dbReference type="EMBL" id="KYN35191.1"/>
    </source>
</evidence>
<organism evidence="1 2">
    <name type="scientific">Trachymyrmex septentrionalis</name>
    <dbReference type="NCBI Taxonomy" id="34720"/>
    <lineage>
        <taxon>Eukaryota</taxon>
        <taxon>Metazoa</taxon>
        <taxon>Ecdysozoa</taxon>
        <taxon>Arthropoda</taxon>
        <taxon>Hexapoda</taxon>
        <taxon>Insecta</taxon>
        <taxon>Pterygota</taxon>
        <taxon>Neoptera</taxon>
        <taxon>Endopterygota</taxon>
        <taxon>Hymenoptera</taxon>
        <taxon>Apocrita</taxon>
        <taxon>Aculeata</taxon>
        <taxon>Formicoidea</taxon>
        <taxon>Formicidae</taxon>
        <taxon>Myrmicinae</taxon>
        <taxon>Trachymyrmex</taxon>
    </lineage>
</organism>
<evidence type="ECO:0000313" key="2">
    <source>
        <dbReference type="Proteomes" id="UP000078541"/>
    </source>
</evidence>